<evidence type="ECO:0000313" key="2">
    <source>
        <dbReference type="EMBL" id="TXJ21089.1"/>
    </source>
</evidence>
<name>A0A5C8D6L1_9SPIR</name>
<gene>
    <name evidence="2" type="ORF">EPJ79_08145</name>
</gene>
<evidence type="ECO:0000256" key="1">
    <source>
        <dbReference type="SAM" id="Phobius"/>
    </source>
</evidence>
<dbReference type="AlphaFoldDB" id="A0A5C8D6L1"/>
<feature type="transmembrane region" description="Helical" evidence="1">
    <location>
        <begin position="217"/>
        <end position="238"/>
    </location>
</feature>
<evidence type="ECO:0000313" key="3">
    <source>
        <dbReference type="Proteomes" id="UP000324638"/>
    </source>
</evidence>
<keyword evidence="1" id="KW-0472">Membrane</keyword>
<keyword evidence="1" id="KW-0812">Transmembrane</keyword>
<accession>A0A5C8D6L1</accession>
<comment type="caution">
    <text evidence="2">The sequence shown here is derived from an EMBL/GenBank/DDBJ whole genome shotgun (WGS) entry which is preliminary data.</text>
</comment>
<feature type="transmembrane region" description="Helical" evidence="1">
    <location>
        <begin position="125"/>
        <end position="147"/>
    </location>
</feature>
<dbReference type="Proteomes" id="UP000324638">
    <property type="component" value="Unassembled WGS sequence"/>
</dbReference>
<keyword evidence="1" id="KW-1133">Transmembrane helix</keyword>
<proteinExistence type="predicted"/>
<sequence length="248" mass="28195">MKKFIVIFLFISALAYSFPYKMYTGMTGALRLGGTLYLDNSKIKKGSKEYTLSSPIMLNFGVLRNFDIFARVLPITYLPKVGVGIEGQPQFSIMPRYQFFNGFIGAVEFLFPGSSKQKFGINPQLHYLIGLGDFFTMFANLELPMYFKDTRGVVESIRLKFAVGVYPGSLFGFSLAGIYLEYHFAYDFYNKTVLYLNHLGPGIYLVLNNEASLSLNFSIYCEQFASGFYCGIGAYISYTFDFNRFIKN</sequence>
<dbReference type="RefSeq" id="WP_147739112.1">
    <property type="nucleotide sequence ID" value="NZ_SAXU01000001.1"/>
</dbReference>
<organism evidence="2 3">
    <name type="scientific">Brachyspira aalborgi</name>
    <dbReference type="NCBI Taxonomy" id="29522"/>
    <lineage>
        <taxon>Bacteria</taxon>
        <taxon>Pseudomonadati</taxon>
        <taxon>Spirochaetota</taxon>
        <taxon>Spirochaetia</taxon>
        <taxon>Brachyspirales</taxon>
        <taxon>Brachyspiraceae</taxon>
        <taxon>Brachyspira</taxon>
    </lineage>
</organism>
<reference evidence="2 3" key="1">
    <citation type="journal article" date="1992" name="Lakartidningen">
        <title>[Penicillin V and not amoxicillin is the first choice preparation in acute otitis].</title>
        <authorList>
            <person name="Kamme C."/>
            <person name="Lundgren K."/>
            <person name="Prellner K."/>
        </authorList>
    </citation>
    <scope>NUCLEOTIDE SEQUENCE [LARGE SCALE GENOMIC DNA]</scope>
    <source>
        <strain evidence="2 3">513A</strain>
    </source>
</reference>
<feature type="transmembrane region" description="Helical" evidence="1">
    <location>
        <begin position="159"/>
        <end position="180"/>
    </location>
</feature>
<dbReference type="EMBL" id="SAXU01000001">
    <property type="protein sequence ID" value="TXJ21089.1"/>
    <property type="molecule type" value="Genomic_DNA"/>
</dbReference>
<protein>
    <submittedName>
        <fullName evidence="2">Uncharacterized protein</fullName>
    </submittedName>
</protein>